<keyword evidence="3 6" id="KW-0812">Transmembrane</keyword>
<evidence type="ECO:0000256" key="3">
    <source>
        <dbReference type="ARBA" id="ARBA00022692"/>
    </source>
</evidence>
<name>A0A0H2Q229_9ENTE</name>
<feature type="transmembrane region" description="Helical" evidence="6">
    <location>
        <begin position="360"/>
        <end position="379"/>
    </location>
</feature>
<feature type="transmembrane region" description="Helical" evidence="6">
    <location>
        <begin position="237"/>
        <end position="260"/>
    </location>
</feature>
<dbReference type="InterPro" id="IPR036259">
    <property type="entry name" value="MFS_trans_sf"/>
</dbReference>
<feature type="transmembrane region" description="Helical" evidence="6">
    <location>
        <begin position="16"/>
        <end position="38"/>
    </location>
</feature>
<dbReference type="GO" id="GO:0022857">
    <property type="term" value="F:transmembrane transporter activity"/>
    <property type="evidence" value="ECO:0007669"/>
    <property type="project" value="InterPro"/>
</dbReference>
<gene>
    <name evidence="9" type="ORF">B5E88_01940</name>
    <name evidence="8" type="ORF">U1294_02105</name>
</gene>
<dbReference type="RefSeq" id="WP_016250985.1">
    <property type="nucleotide sequence ID" value="NZ_AP035890.1"/>
</dbReference>
<feature type="transmembrane region" description="Helical" evidence="6">
    <location>
        <begin position="150"/>
        <end position="170"/>
    </location>
</feature>
<dbReference type="GeneID" id="60872396"/>
<dbReference type="InterPro" id="IPR050495">
    <property type="entry name" value="ATG22/LtaA_families"/>
</dbReference>
<dbReference type="Proteomes" id="UP000196074">
    <property type="component" value="Unassembled WGS sequence"/>
</dbReference>
<feature type="transmembrane region" description="Helical" evidence="6">
    <location>
        <begin position="302"/>
        <end position="322"/>
    </location>
</feature>
<evidence type="ECO:0000256" key="2">
    <source>
        <dbReference type="ARBA" id="ARBA00022448"/>
    </source>
</evidence>
<dbReference type="InterPro" id="IPR024671">
    <property type="entry name" value="Atg22-like"/>
</dbReference>
<dbReference type="EMBL" id="NFLC01000002">
    <property type="protein sequence ID" value="OUQ11644.1"/>
    <property type="molecule type" value="Genomic_DNA"/>
</dbReference>
<keyword evidence="4 6" id="KW-1133">Transmembrane helix</keyword>
<feature type="transmembrane region" description="Helical" evidence="6">
    <location>
        <begin position="53"/>
        <end position="75"/>
    </location>
</feature>
<feature type="transmembrane region" description="Helical" evidence="6">
    <location>
        <begin position="87"/>
        <end position="103"/>
    </location>
</feature>
<dbReference type="EMBL" id="JAXOGL010000002">
    <property type="protein sequence ID" value="MDZ5597020.1"/>
    <property type="molecule type" value="Genomic_DNA"/>
</dbReference>
<feature type="transmembrane region" description="Helical" evidence="6">
    <location>
        <begin position="328"/>
        <end position="348"/>
    </location>
</feature>
<comment type="caution">
    <text evidence="9">The sequence shown here is derived from an EMBL/GenBank/DDBJ whole genome shotgun (WGS) entry which is preliminary data.</text>
</comment>
<proteinExistence type="predicted"/>
<keyword evidence="2" id="KW-0813">Transport</keyword>
<evidence type="ECO:0000259" key="7">
    <source>
        <dbReference type="PROSITE" id="PS50850"/>
    </source>
</evidence>
<feature type="transmembrane region" description="Helical" evidence="6">
    <location>
        <begin position="109"/>
        <end position="129"/>
    </location>
</feature>
<dbReference type="PANTHER" id="PTHR23519:SF1">
    <property type="entry name" value="AUTOPHAGY-RELATED PROTEIN 22"/>
    <property type="match status" value="1"/>
</dbReference>
<dbReference type="Gene3D" id="1.20.1250.20">
    <property type="entry name" value="MFS general substrate transporter like domains"/>
    <property type="match status" value="1"/>
</dbReference>
<evidence type="ECO:0000256" key="5">
    <source>
        <dbReference type="ARBA" id="ARBA00023136"/>
    </source>
</evidence>
<dbReference type="Pfam" id="PF11700">
    <property type="entry name" value="ATG22"/>
    <property type="match status" value="1"/>
</dbReference>
<reference evidence="8" key="3">
    <citation type="submission" date="2023-12" db="EMBL/GenBank/DDBJ databases">
        <title>Molecular genomic analyses of Enterococcus cecorum from sepsis oubreaks in broilers.</title>
        <authorList>
            <person name="Rhoads D."/>
            <person name="Alrubaye A."/>
        </authorList>
    </citation>
    <scope>NUCLEOTIDE SEQUENCE</scope>
    <source>
        <strain evidence="8">1755</strain>
    </source>
</reference>
<reference evidence="9" key="2">
    <citation type="journal article" date="2018" name="BMC Genomics">
        <title>Whole genome sequencing and function prediction of 133 gut anaerobes isolated from chicken caecum in pure cultures.</title>
        <authorList>
            <person name="Medvecky M."/>
            <person name="Cejkova D."/>
            <person name="Polansky O."/>
            <person name="Karasova D."/>
            <person name="Kubasova T."/>
            <person name="Cizek A."/>
            <person name="Rychlik I."/>
        </authorList>
    </citation>
    <scope>NUCLEOTIDE SEQUENCE</scope>
    <source>
        <strain evidence="9">An144</strain>
    </source>
</reference>
<evidence type="ECO:0000256" key="4">
    <source>
        <dbReference type="ARBA" id="ARBA00022989"/>
    </source>
</evidence>
<organism evidence="9 10">
    <name type="scientific">Enterococcus cecorum</name>
    <dbReference type="NCBI Taxonomy" id="44008"/>
    <lineage>
        <taxon>Bacteria</taxon>
        <taxon>Bacillati</taxon>
        <taxon>Bacillota</taxon>
        <taxon>Bacilli</taxon>
        <taxon>Lactobacillales</taxon>
        <taxon>Enterococcaceae</taxon>
        <taxon>Enterococcus</taxon>
    </lineage>
</organism>
<keyword evidence="5 6" id="KW-0472">Membrane</keyword>
<evidence type="ECO:0000256" key="6">
    <source>
        <dbReference type="SAM" id="Phobius"/>
    </source>
</evidence>
<feature type="transmembrane region" description="Helical" evidence="6">
    <location>
        <begin position="176"/>
        <end position="195"/>
    </location>
</feature>
<dbReference type="GO" id="GO:0005886">
    <property type="term" value="C:plasma membrane"/>
    <property type="evidence" value="ECO:0007669"/>
    <property type="project" value="UniProtKB-SubCell"/>
</dbReference>
<sequence length="415" mass="46439">MQKLLKQKVTKNERDWILYDVGNSGYSLMLATILPIYFNHLAQQEHLSSAQYLAYWGYATSLITLFVGFIGPIFGSIADFQGMKKKLFILFLTIGIVGCYALNLAHSWWLLLIVYVISKLGYSSSLIFYDAMLTDITTKERYDNISSLGYAWGYIGSIVPFVLSIGLVLGRNAFHLSLTAAMILAFSITATWWLINSLPLLKVYEQKYYIPKQTAVLKNTFSRLKKTLKAIYHQKHIFYYLISFCLYIDGVNTIISMATAYGKALGLGDTDLLLALLVTQLVAFPATIVFARITKHFKTSTLIYVCLFAYVGITLFAVTLVYPIQFWMLAIFVGLFQGGIQGLSRSYFAGMIPASQSGEYFGILDVCGKGAAFLGTFLVSSVTQITNREQMGLGVLIIIFIAGLYFFHKSVKLKA</sequence>
<dbReference type="Proteomes" id="UP001290582">
    <property type="component" value="Unassembled WGS sequence"/>
</dbReference>
<dbReference type="AlphaFoldDB" id="A0A0H2Q229"/>
<protein>
    <submittedName>
        <fullName evidence="9">MFS transporter</fullName>
    </submittedName>
</protein>
<evidence type="ECO:0000313" key="9">
    <source>
        <dbReference type="EMBL" id="OUQ11644.1"/>
    </source>
</evidence>
<evidence type="ECO:0000313" key="10">
    <source>
        <dbReference type="Proteomes" id="UP000196074"/>
    </source>
</evidence>
<evidence type="ECO:0000313" key="8">
    <source>
        <dbReference type="EMBL" id="MDZ5597020.1"/>
    </source>
</evidence>
<dbReference type="PANTHER" id="PTHR23519">
    <property type="entry name" value="AUTOPHAGY-RELATED PROTEIN 22"/>
    <property type="match status" value="1"/>
</dbReference>
<feature type="transmembrane region" description="Helical" evidence="6">
    <location>
        <begin position="391"/>
        <end position="407"/>
    </location>
</feature>
<feature type="domain" description="Major facilitator superfamily (MFS) profile" evidence="7">
    <location>
        <begin position="1"/>
        <end position="412"/>
    </location>
</feature>
<dbReference type="PROSITE" id="PS50850">
    <property type="entry name" value="MFS"/>
    <property type="match status" value="1"/>
</dbReference>
<dbReference type="SUPFAM" id="SSF103473">
    <property type="entry name" value="MFS general substrate transporter"/>
    <property type="match status" value="1"/>
</dbReference>
<dbReference type="InterPro" id="IPR020846">
    <property type="entry name" value="MFS_dom"/>
</dbReference>
<reference evidence="10" key="1">
    <citation type="submission" date="2017-04" db="EMBL/GenBank/DDBJ databases">
        <title>Function of individual gut microbiota members based on whole genome sequencing of pure cultures obtained from chicken caecum.</title>
        <authorList>
            <person name="Medvecky M."/>
            <person name="Cejkova D."/>
            <person name="Polansky O."/>
            <person name="Karasova D."/>
            <person name="Kubasova T."/>
            <person name="Cizek A."/>
            <person name="Rychlik I."/>
        </authorList>
    </citation>
    <scope>NUCLEOTIDE SEQUENCE [LARGE SCALE GENOMIC DNA]</scope>
    <source>
        <strain evidence="10">An144</strain>
    </source>
</reference>
<comment type="subcellular location">
    <subcellularLocation>
        <location evidence="1">Cell membrane</location>
        <topology evidence="1">Multi-pass membrane protein</topology>
    </subcellularLocation>
</comment>
<evidence type="ECO:0000256" key="1">
    <source>
        <dbReference type="ARBA" id="ARBA00004651"/>
    </source>
</evidence>
<accession>A0A0H2Q229</accession>
<feature type="transmembrane region" description="Helical" evidence="6">
    <location>
        <begin position="272"/>
        <end position="290"/>
    </location>
</feature>